<accession>A0A2S6ZGR0</accession>
<dbReference type="OrthoDB" id="9182628at2"/>
<feature type="region of interest" description="Disordered" evidence="1">
    <location>
        <begin position="37"/>
        <end position="79"/>
    </location>
</feature>
<evidence type="ECO:0000313" key="3">
    <source>
        <dbReference type="Proteomes" id="UP000239898"/>
    </source>
</evidence>
<comment type="caution">
    <text evidence="2">The sequence shown here is derived from an EMBL/GenBank/DDBJ whole genome shotgun (WGS) entry which is preliminary data.</text>
</comment>
<dbReference type="PANTHER" id="PTHR35604">
    <property type="entry name" value="TRANSPOSASE INSH FOR INSERTION SEQUENCE ELEMENT IS5A-RELATED"/>
    <property type="match status" value="1"/>
</dbReference>
<reference evidence="2 3" key="1">
    <citation type="submission" date="2016-08" db="EMBL/GenBank/DDBJ databases">
        <title>Evolution of the type three secretion system and type three effector repertoires in Xanthomonas.</title>
        <authorList>
            <person name="Merda D."/>
            <person name="Briand M."/>
            <person name="Bosis E."/>
            <person name="Rousseau C."/>
            <person name="Portier P."/>
            <person name="Jacques M.-A."/>
            <person name="Fischer-Le Saux M."/>
        </authorList>
    </citation>
    <scope>NUCLEOTIDE SEQUENCE [LARGE SCALE GENOMIC DNA]</scope>
    <source>
        <strain evidence="2 3">CFBP 4691</strain>
    </source>
</reference>
<sequence>MIALSNEVLEIADGCGGPSGEHFRVDATLIQAWAGHKRFKRKDGDDEDGDDFRGQSRSNATHVSTRDADARLHGKGNRASELRYSGRTLRDNRHGLIANARARRADGDAEREAAKAMIADAGQAAAPEAVLTRGADKGDDAAALIQALDEPKLVPHVAQNTSGRRSAAADAVAASEGHARSRRKGKLIEQGVGWARAVGRIRQAMVRGLEKVHQTFVPNMAAYNLVRMRTLG</sequence>
<protein>
    <recommendedName>
        <fullName evidence="4">Transposase DDE domain-containing protein</fullName>
    </recommendedName>
</protein>
<evidence type="ECO:0008006" key="4">
    <source>
        <dbReference type="Google" id="ProtNLM"/>
    </source>
</evidence>
<keyword evidence="3" id="KW-1185">Reference proteome</keyword>
<evidence type="ECO:0000256" key="1">
    <source>
        <dbReference type="SAM" id="MobiDB-lite"/>
    </source>
</evidence>
<dbReference type="EMBL" id="MIGX01000026">
    <property type="protein sequence ID" value="PPT91445.1"/>
    <property type="molecule type" value="Genomic_DNA"/>
</dbReference>
<dbReference type="AlphaFoldDB" id="A0A2S6ZGR0"/>
<gene>
    <name evidence="2" type="ORF">XthCFBP4691_07420</name>
</gene>
<dbReference type="Proteomes" id="UP000239898">
    <property type="component" value="Unassembled WGS sequence"/>
</dbReference>
<organism evidence="2 3">
    <name type="scientific">Xanthomonas theicola</name>
    <dbReference type="NCBI Taxonomy" id="56464"/>
    <lineage>
        <taxon>Bacteria</taxon>
        <taxon>Pseudomonadati</taxon>
        <taxon>Pseudomonadota</taxon>
        <taxon>Gammaproteobacteria</taxon>
        <taxon>Lysobacterales</taxon>
        <taxon>Lysobacteraceae</taxon>
        <taxon>Xanthomonas</taxon>
    </lineage>
</organism>
<evidence type="ECO:0000313" key="2">
    <source>
        <dbReference type="EMBL" id="PPT91445.1"/>
    </source>
</evidence>
<name>A0A2S6ZGR0_9XANT</name>
<proteinExistence type="predicted"/>
<dbReference type="PANTHER" id="PTHR35604:SF2">
    <property type="entry name" value="TRANSPOSASE INSH FOR INSERTION SEQUENCE ELEMENT IS5A-RELATED"/>
    <property type="match status" value="1"/>
</dbReference>